<protein>
    <submittedName>
        <fullName evidence="2">Uncharacterized protein</fullName>
    </submittedName>
</protein>
<evidence type="ECO:0000256" key="1">
    <source>
        <dbReference type="SAM" id="MobiDB-lite"/>
    </source>
</evidence>
<dbReference type="Proteomes" id="UP000299102">
    <property type="component" value="Unassembled WGS sequence"/>
</dbReference>
<comment type="caution">
    <text evidence="2">The sequence shown here is derived from an EMBL/GenBank/DDBJ whole genome shotgun (WGS) entry which is preliminary data.</text>
</comment>
<keyword evidence="3" id="KW-1185">Reference proteome</keyword>
<reference evidence="2 3" key="1">
    <citation type="journal article" date="2019" name="Commun. Biol.">
        <title>The bagworm genome reveals a unique fibroin gene that provides high tensile strength.</title>
        <authorList>
            <person name="Kono N."/>
            <person name="Nakamura H."/>
            <person name="Ohtoshi R."/>
            <person name="Tomita M."/>
            <person name="Numata K."/>
            <person name="Arakawa K."/>
        </authorList>
    </citation>
    <scope>NUCLEOTIDE SEQUENCE [LARGE SCALE GENOMIC DNA]</scope>
</reference>
<accession>A0A4C1Y7N4</accession>
<evidence type="ECO:0000313" key="3">
    <source>
        <dbReference type="Proteomes" id="UP000299102"/>
    </source>
</evidence>
<organism evidence="2 3">
    <name type="scientific">Eumeta variegata</name>
    <name type="common">Bagworm moth</name>
    <name type="synonym">Eumeta japonica</name>
    <dbReference type="NCBI Taxonomy" id="151549"/>
    <lineage>
        <taxon>Eukaryota</taxon>
        <taxon>Metazoa</taxon>
        <taxon>Ecdysozoa</taxon>
        <taxon>Arthropoda</taxon>
        <taxon>Hexapoda</taxon>
        <taxon>Insecta</taxon>
        <taxon>Pterygota</taxon>
        <taxon>Neoptera</taxon>
        <taxon>Endopterygota</taxon>
        <taxon>Lepidoptera</taxon>
        <taxon>Glossata</taxon>
        <taxon>Ditrysia</taxon>
        <taxon>Tineoidea</taxon>
        <taxon>Psychidae</taxon>
        <taxon>Oiketicinae</taxon>
        <taxon>Eumeta</taxon>
    </lineage>
</organism>
<evidence type="ECO:0000313" key="2">
    <source>
        <dbReference type="EMBL" id="GBP70914.1"/>
    </source>
</evidence>
<proteinExistence type="predicted"/>
<name>A0A4C1Y7N4_EUMVA</name>
<feature type="region of interest" description="Disordered" evidence="1">
    <location>
        <begin position="1"/>
        <end position="29"/>
    </location>
</feature>
<sequence>MAPLPARNRKSGAMRQRRKGERGGAKDTQVGMNKASFTVSVNSDVRKRCGLKEGVVTRVERGSNSLPIRGTANIVKAEDQCGVGFGRSRTARRGSLGCDCTCYTAASRASSISKDAIIENGNPVAGRALLMPVAIRATTTYGNGGLACSPRHEFDSKTNLSISSWQESSPGPIEANAKHGAQPLSYCSSLSSYSA</sequence>
<feature type="compositionally biased region" description="Basic residues" evidence="1">
    <location>
        <begin position="7"/>
        <end position="20"/>
    </location>
</feature>
<gene>
    <name evidence="2" type="ORF">EVAR_48879_1</name>
</gene>
<dbReference type="AlphaFoldDB" id="A0A4C1Y7N4"/>
<dbReference type="EMBL" id="BGZK01001090">
    <property type="protein sequence ID" value="GBP70914.1"/>
    <property type="molecule type" value="Genomic_DNA"/>
</dbReference>